<feature type="region of interest" description="Disordered" evidence="1">
    <location>
        <begin position="55"/>
        <end position="79"/>
    </location>
</feature>
<protein>
    <submittedName>
        <fullName evidence="2">Protein 2</fullName>
    </submittedName>
</protein>
<evidence type="ECO:0000256" key="1">
    <source>
        <dbReference type="SAM" id="MobiDB-lite"/>
    </source>
</evidence>
<proteinExistence type="predicted"/>
<evidence type="ECO:0000313" key="2">
    <source>
        <dbReference type="EMBL" id="DAZ90837.1"/>
    </source>
</evidence>
<accession>A0A9N6YIY7</accession>
<name>A0A9N6YIY7_9RHAB</name>
<sequence length="333" mass="36480">MASDKSEYHAAMESARVIKFGDLDEVQRDLAFRDQLGAFDEPVEELDTSETTDYLKTYKPDDSQQNPISTPSDHGTPFQKPIRIAFQGVQSPARSTTPDVNTINQAIRATQGSQGLNEILGLDKSILATGEERQAISKFEAMYGSLTAKEQLIFLAGYRSKVDYISAITYSNMKATEQSTAQLSAIIKDFGSVSRGMIDSLKRLYVAETPDVPDKGKGKMEDEEEIVLKGGVSINTGDTVDIEILPPLHSLPAIATDVKPENMILKTLKDLGNIAGIDILAAAGHYSMNQAIVFDLLVDIVEMYSKGENVSMKFGGSHKLAEEIIDRMDNYAK</sequence>
<reference evidence="2" key="1">
    <citation type="journal article" date="2022" name="bioRxiv">
        <title>Unlocking the hidden genetic diversity of varicosaviruses, the neglected plant rhabdoviruses.</title>
        <authorList>
            <person name="Bejerman N."/>
            <person name="Dietzgen R.G."/>
            <person name="Debat H."/>
        </authorList>
    </citation>
    <scope>NUCLEOTIDE SEQUENCE</scope>
</reference>
<organism evidence="2">
    <name type="scientific">Streptoglossa virus 1</name>
    <dbReference type="NCBI Taxonomy" id="2977992"/>
    <lineage>
        <taxon>Viruses</taxon>
        <taxon>Riboviria</taxon>
        <taxon>Orthornavirae</taxon>
        <taxon>Negarnaviricota</taxon>
        <taxon>Haploviricotina</taxon>
        <taxon>Monjiviricetes</taxon>
        <taxon>Mononegavirales</taxon>
        <taxon>Rhabdoviridae</taxon>
        <taxon>Betarhabdovirinae</taxon>
        <taxon>Varicosavirus</taxon>
        <taxon>Varicosavirus streptoglossae</taxon>
    </lineage>
</organism>
<dbReference type="EMBL" id="BK061814">
    <property type="protein sequence ID" value="DAZ90837.1"/>
    <property type="molecule type" value="Viral_cRNA"/>
</dbReference>
<feature type="compositionally biased region" description="Polar residues" evidence="1">
    <location>
        <begin position="63"/>
        <end position="73"/>
    </location>
</feature>